<feature type="compositionally biased region" description="Basic and acidic residues" evidence="1">
    <location>
        <begin position="196"/>
        <end position="217"/>
    </location>
</feature>
<name>A0A439D5G6_9PEZI</name>
<dbReference type="Proteomes" id="UP000286045">
    <property type="component" value="Unassembled WGS sequence"/>
</dbReference>
<evidence type="ECO:0000313" key="3">
    <source>
        <dbReference type="Proteomes" id="UP000286045"/>
    </source>
</evidence>
<feature type="region of interest" description="Disordered" evidence="1">
    <location>
        <begin position="88"/>
        <end position="217"/>
    </location>
</feature>
<keyword evidence="3" id="KW-1185">Reference proteome</keyword>
<evidence type="ECO:0000313" key="2">
    <source>
        <dbReference type="EMBL" id="RWA09644.1"/>
    </source>
</evidence>
<reference evidence="2 3" key="1">
    <citation type="submission" date="2018-12" db="EMBL/GenBank/DDBJ databases">
        <title>Draft genome sequence of Xylaria grammica IHI A82.</title>
        <authorList>
            <person name="Buettner E."/>
            <person name="Kellner H."/>
        </authorList>
    </citation>
    <scope>NUCLEOTIDE SEQUENCE [LARGE SCALE GENOMIC DNA]</scope>
    <source>
        <strain evidence="2 3">IHI A82</strain>
    </source>
</reference>
<proteinExistence type="predicted"/>
<gene>
    <name evidence="2" type="ORF">EKO27_g5463</name>
</gene>
<feature type="compositionally biased region" description="Basic residues" evidence="1">
    <location>
        <begin position="159"/>
        <end position="171"/>
    </location>
</feature>
<sequence>MATNNTREEESKAQEKKESLAASLLHHNSFIPVTATSEPYSTEQANTSTSAAPAIEGNVTESKPSGPPLLAAQAALGPPALELGKLNLDAEEKPGNSIAEPKSKGLMASRWASDDVPSVYTNTDKKESGKDAAEPKFGGVKGSRWANDGSPSVHGNTDKKKRRRNARKHRAKASENPGEPQAESQDEPPRVQMDMDEFKQDVEKYGLKTLKDSRWAD</sequence>
<feature type="compositionally biased region" description="Basic and acidic residues" evidence="1">
    <location>
        <begin position="123"/>
        <end position="134"/>
    </location>
</feature>
<organism evidence="2 3">
    <name type="scientific">Xylaria grammica</name>
    <dbReference type="NCBI Taxonomy" id="363999"/>
    <lineage>
        <taxon>Eukaryota</taxon>
        <taxon>Fungi</taxon>
        <taxon>Dikarya</taxon>
        <taxon>Ascomycota</taxon>
        <taxon>Pezizomycotina</taxon>
        <taxon>Sordariomycetes</taxon>
        <taxon>Xylariomycetidae</taxon>
        <taxon>Xylariales</taxon>
        <taxon>Xylariaceae</taxon>
        <taxon>Xylaria</taxon>
    </lineage>
</organism>
<feature type="region of interest" description="Disordered" evidence="1">
    <location>
        <begin position="1"/>
        <end position="76"/>
    </location>
</feature>
<protein>
    <submittedName>
        <fullName evidence="2">Uncharacterized protein</fullName>
    </submittedName>
</protein>
<dbReference type="EMBL" id="RYZI01000145">
    <property type="protein sequence ID" value="RWA09644.1"/>
    <property type="molecule type" value="Genomic_DNA"/>
</dbReference>
<feature type="compositionally biased region" description="Polar residues" evidence="1">
    <location>
        <begin position="34"/>
        <end position="51"/>
    </location>
</feature>
<evidence type="ECO:0000256" key="1">
    <source>
        <dbReference type="SAM" id="MobiDB-lite"/>
    </source>
</evidence>
<comment type="caution">
    <text evidence="2">The sequence shown here is derived from an EMBL/GenBank/DDBJ whole genome shotgun (WGS) entry which is preliminary data.</text>
</comment>
<dbReference type="AlphaFoldDB" id="A0A439D5G6"/>
<accession>A0A439D5G6</accession>
<feature type="compositionally biased region" description="Basic and acidic residues" evidence="1">
    <location>
        <begin position="1"/>
        <end position="19"/>
    </location>
</feature>